<dbReference type="Gene3D" id="3.40.50.300">
    <property type="entry name" value="P-loop containing nucleotide triphosphate hydrolases"/>
    <property type="match status" value="1"/>
</dbReference>
<evidence type="ECO:0000313" key="1">
    <source>
        <dbReference type="EMBL" id="PKU93255.1"/>
    </source>
</evidence>
<name>A0A2N3QNI7_9BIFI</name>
<dbReference type="Proteomes" id="UP000233722">
    <property type="component" value="Unassembled WGS sequence"/>
</dbReference>
<sequence length="876" mass="95749">MVNYKQARPEQVESFISPATFNGMLRAVTPDKSVWLYAAIPWSTALTDGATDTRRINAATQLMSFFDGLASQVSAAGLKYRSLLRGQYRQFHLLTGAVPQRFQSANQRGSMLARWQNGAYTDVRVQRQFAVIGVRLHAGAKDPMSEMRNLPWWRRGLVRFFTELDNVSFNIANGFPRFEEFEDDMHVIQRIMLNAGLKPFSMMDDQERSQYLEVLRSWWVSNGSGALGVMPDNDHLHMFPDMNACVTAQHAYDDGKPCKDWNIRGEYPATLCFAQSTSFNQNSISDPSNLWLAKLLEVPEAGGAGAVGVSIRGTVEPGIVTAAQIRRHTSAINDAIKERYAKGREASGDMEDMMEKLEYKRSIYRHDNMPPTLIDLSVAALVAGNAQQAIDALGVIPNMTFVNMNTSSEQYLGFKSMQACSPVRMTPFNMEWSGTIVAGSGVNSMAKAGDGKGACLGFTEANSQPVYLSTTFASDQDTVPFLAIVGKSGSGKTMALINLMRQWCIYDSGQGATPCIFIDPKEDSDFSDTVLQAGGTVYSMDSDISNGQFDPLNVIPNKEEAKEMAAIMFADIFSPGVSNPDLEISLTVMLDYGLKAGAHVSGVALKLANDAFMAAQQAGQPTNLPANTHDVYEHVMKLIASNQFLRIICGTDNNAPSLSVSRNLTLIRAGARSLVPAEGSENTVTGRIQRWVLRMTVMGAGVAVRGRDGVVALDEAWVALGKGSGETVQQWARLARSQRFLPVLASQKVQEFIDAGLEGSISRGLILANDDPAETNGTVSQAKAALRLFSIEDTDGHIARRMALDPEKDGGEPNWDSLQRLKDPQHPGRVLRGSIAYFKDGSNMPVPVEIRINPDLLAQISTSRLDVLAREQHQAA</sequence>
<accession>A0A2N3QNI7</accession>
<organism evidence="1 2">
    <name type="scientific">Bifidobacterium pseudolongum subsp. globosum</name>
    <dbReference type="NCBI Taxonomy" id="1690"/>
    <lineage>
        <taxon>Bacteria</taxon>
        <taxon>Bacillati</taxon>
        <taxon>Actinomycetota</taxon>
        <taxon>Actinomycetes</taxon>
        <taxon>Bifidobacteriales</taxon>
        <taxon>Bifidobacteriaceae</taxon>
        <taxon>Bifidobacterium</taxon>
    </lineage>
</organism>
<evidence type="ECO:0000313" key="2">
    <source>
        <dbReference type="Proteomes" id="UP000233722"/>
    </source>
</evidence>
<protein>
    <submittedName>
        <fullName evidence="1">FtsK/SpoIIIE family protein</fullName>
    </submittedName>
</protein>
<dbReference type="EMBL" id="PCHA01000037">
    <property type="protein sequence ID" value="PKU93255.1"/>
    <property type="molecule type" value="Genomic_DNA"/>
</dbReference>
<proteinExistence type="predicted"/>
<dbReference type="SUPFAM" id="SSF52540">
    <property type="entry name" value="P-loop containing nucleoside triphosphate hydrolases"/>
    <property type="match status" value="1"/>
</dbReference>
<comment type="caution">
    <text evidence="1">The sequence shown here is derived from an EMBL/GenBank/DDBJ whole genome shotgun (WGS) entry which is preliminary data.</text>
</comment>
<dbReference type="AlphaFoldDB" id="A0A2N3QNI7"/>
<gene>
    <name evidence="1" type="ORF">CQR45_1786</name>
</gene>
<reference evidence="1 2" key="1">
    <citation type="submission" date="2017-10" db="EMBL/GenBank/DDBJ databases">
        <title>Bifidobacterium genomics.</title>
        <authorList>
            <person name="Lugli G.A."/>
            <person name="Milani C."/>
            <person name="Mancabelli L."/>
        </authorList>
    </citation>
    <scope>NUCLEOTIDE SEQUENCE [LARGE SCALE GENOMIC DNA]</scope>
    <source>
        <strain evidence="1 2">1747B</strain>
    </source>
</reference>
<dbReference type="InterPro" id="IPR027417">
    <property type="entry name" value="P-loop_NTPase"/>
</dbReference>